<protein>
    <submittedName>
        <fullName evidence="2">Uncharacterized protein</fullName>
    </submittedName>
</protein>
<dbReference type="EMBL" id="JAQJZL010000004">
    <property type="protein sequence ID" value="KAJ6045154.1"/>
    <property type="molecule type" value="Genomic_DNA"/>
</dbReference>
<reference evidence="2" key="1">
    <citation type="journal article" date="2023" name="IMA Fungus">
        <title>Comparative genomic study of the Penicillium genus elucidates a diverse pangenome and 15 lateral gene transfer events.</title>
        <authorList>
            <person name="Petersen C."/>
            <person name="Sorensen T."/>
            <person name="Nielsen M.R."/>
            <person name="Sondergaard T.E."/>
            <person name="Sorensen J.L."/>
            <person name="Fitzpatrick D.A."/>
            <person name="Frisvad J.C."/>
            <person name="Nielsen K.L."/>
        </authorList>
    </citation>
    <scope>NUCLEOTIDE SEQUENCE</scope>
    <source>
        <strain evidence="2">IBT 15450</strain>
    </source>
</reference>
<keyword evidence="3" id="KW-1185">Reference proteome</keyword>
<proteinExistence type="predicted"/>
<reference evidence="2" key="2">
    <citation type="submission" date="2023-01" db="EMBL/GenBank/DDBJ databases">
        <authorList>
            <person name="Petersen C."/>
        </authorList>
    </citation>
    <scope>NUCLEOTIDE SEQUENCE</scope>
    <source>
        <strain evidence="2">IBT 15450</strain>
    </source>
</reference>
<evidence type="ECO:0000313" key="3">
    <source>
        <dbReference type="Proteomes" id="UP001219568"/>
    </source>
</evidence>
<organism evidence="2 3">
    <name type="scientific">Penicillium canescens</name>
    <dbReference type="NCBI Taxonomy" id="5083"/>
    <lineage>
        <taxon>Eukaryota</taxon>
        <taxon>Fungi</taxon>
        <taxon>Dikarya</taxon>
        <taxon>Ascomycota</taxon>
        <taxon>Pezizomycotina</taxon>
        <taxon>Eurotiomycetes</taxon>
        <taxon>Eurotiomycetidae</taxon>
        <taxon>Eurotiales</taxon>
        <taxon>Aspergillaceae</taxon>
        <taxon>Penicillium</taxon>
    </lineage>
</organism>
<feature type="compositionally biased region" description="Basic and acidic residues" evidence="1">
    <location>
        <begin position="13"/>
        <end position="39"/>
    </location>
</feature>
<feature type="region of interest" description="Disordered" evidence="1">
    <location>
        <begin position="73"/>
        <end position="127"/>
    </location>
</feature>
<name>A0AAD6IFV0_PENCN</name>
<dbReference type="Proteomes" id="UP001219568">
    <property type="component" value="Unassembled WGS sequence"/>
</dbReference>
<feature type="region of interest" description="Disordered" evidence="1">
    <location>
        <begin position="1"/>
        <end position="39"/>
    </location>
</feature>
<feature type="compositionally biased region" description="Basic residues" evidence="1">
    <location>
        <begin position="1"/>
        <end position="12"/>
    </location>
</feature>
<evidence type="ECO:0000256" key="1">
    <source>
        <dbReference type="SAM" id="MobiDB-lite"/>
    </source>
</evidence>
<feature type="region of interest" description="Disordered" evidence="1">
    <location>
        <begin position="144"/>
        <end position="191"/>
    </location>
</feature>
<feature type="compositionally biased region" description="Low complexity" evidence="1">
    <location>
        <begin position="97"/>
        <end position="107"/>
    </location>
</feature>
<sequence>MNFREKVKRVFRSKSDGKPKVEYYRRHECPPSKFRGPFDREHQKRLAAWSFDAATADRPRSLDLSLSPCATNCPAPDVLLEESGTHGQAHTREDTSASDSDAPESSPRAIDSGSQSSTIINPSSYSGSMMTLLNETSIYEITEDLKDPKAQKESIRYTSPSSAPSRPLSPRASCRPESRNSLSLPRTLPAP</sequence>
<feature type="compositionally biased region" description="Polar residues" evidence="1">
    <location>
        <begin position="112"/>
        <end position="127"/>
    </location>
</feature>
<comment type="caution">
    <text evidence="2">The sequence shown here is derived from an EMBL/GenBank/DDBJ whole genome shotgun (WGS) entry which is preliminary data.</text>
</comment>
<feature type="compositionally biased region" description="Low complexity" evidence="1">
    <location>
        <begin position="159"/>
        <end position="175"/>
    </location>
</feature>
<dbReference type="AlphaFoldDB" id="A0AAD6IFV0"/>
<evidence type="ECO:0000313" key="2">
    <source>
        <dbReference type="EMBL" id="KAJ6045154.1"/>
    </source>
</evidence>
<gene>
    <name evidence="2" type="ORF">N7460_006509</name>
</gene>
<feature type="compositionally biased region" description="Basic and acidic residues" evidence="1">
    <location>
        <begin position="144"/>
        <end position="155"/>
    </location>
</feature>
<accession>A0AAD6IFV0</accession>